<accession>A0A1H3FNI0</accession>
<protein>
    <recommendedName>
        <fullName evidence="1">DUF4124 domain-containing protein</fullName>
    </recommendedName>
</protein>
<organism evidence="2 3">
    <name type="scientific">Aidingimonas halophila</name>
    <dbReference type="NCBI Taxonomy" id="574349"/>
    <lineage>
        <taxon>Bacteria</taxon>
        <taxon>Pseudomonadati</taxon>
        <taxon>Pseudomonadota</taxon>
        <taxon>Gammaproteobacteria</taxon>
        <taxon>Oceanospirillales</taxon>
        <taxon>Halomonadaceae</taxon>
        <taxon>Aidingimonas</taxon>
    </lineage>
</organism>
<dbReference type="EMBL" id="FNNI01000008">
    <property type="protein sequence ID" value="SDX92602.1"/>
    <property type="molecule type" value="Genomic_DNA"/>
</dbReference>
<name>A0A1H3FNI0_9GAMM</name>
<dbReference type="InterPro" id="IPR025392">
    <property type="entry name" value="DUF4124"/>
</dbReference>
<dbReference type="AlphaFoldDB" id="A0A1H3FNI0"/>
<dbReference type="Proteomes" id="UP000198500">
    <property type="component" value="Unassembled WGS sequence"/>
</dbReference>
<sequence length="194" mass="21059">MPLGREPYRRLVMVGMITLHGLSAHAESAIYRVIDEQGRVLFTDRPQSGSERVDIPQPSAVLPVSRVAIGGLENDEHVEPPPTSYSAFSIVAPEHEATLPTGQAGDVVVEFAVAPALHESHRIQLRLDGEVRHSPAHARSLSLSGLVRGEHTLEAELLDADGKVLQRSKPVTLYVQRAGINLPANPNNPDRSLK</sequence>
<evidence type="ECO:0000259" key="1">
    <source>
        <dbReference type="Pfam" id="PF13511"/>
    </source>
</evidence>
<keyword evidence="3" id="KW-1185">Reference proteome</keyword>
<gene>
    <name evidence="2" type="ORF">SAMN05443545_10897</name>
</gene>
<feature type="domain" description="DUF4124" evidence="1">
    <location>
        <begin position="22"/>
        <end position="62"/>
    </location>
</feature>
<evidence type="ECO:0000313" key="2">
    <source>
        <dbReference type="EMBL" id="SDX92602.1"/>
    </source>
</evidence>
<evidence type="ECO:0000313" key="3">
    <source>
        <dbReference type="Proteomes" id="UP000198500"/>
    </source>
</evidence>
<dbReference type="RefSeq" id="WP_092571440.1">
    <property type="nucleotide sequence ID" value="NZ_BMXH01000015.1"/>
</dbReference>
<dbReference type="Pfam" id="PF13511">
    <property type="entry name" value="DUF4124"/>
    <property type="match status" value="1"/>
</dbReference>
<dbReference type="STRING" id="574349.SAMN05443545_10897"/>
<proteinExistence type="predicted"/>
<reference evidence="2 3" key="1">
    <citation type="submission" date="2016-10" db="EMBL/GenBank/DDBJ databases">
        <authorList>
            <person name="de Groot N.N."/>
        </authorList>
    </citation>
    <scope>NUCLEOTIDE SEQUENCE [LARGE SCALE GENOMIC DNA]</scope>
    <source>
        <strain evidence="2 3">DSM 19219</strain>
    </source>
</reference>